<dbReference type="PRINTS" id="PR00092">
    <property type="entry name" value="TYROSINASE"/>
</dbReference>
<sequence>MDQLPADVLLGNDVGDICCSITWRQAELDEPPAVVQELRLHVNELPLHLRVGYKEPGGIIVAPAQQLNHSCPQLSSRISSWLGVAHSLEVPVMFGLWILLASSLSGVHSQFPRGCTTNEALQKRTCCPEWTDGTPCGSGSGRGACRPWVAPVIPEKFEELLYDDRLNWPHHYYDSTCQCFGTFSGFNCGYCKYGYYGEKCDQKKTVVRKEIRELTLVERNRFFSYLALAKTTKSKDFVVLTTGDRHNSDTYTFVDASIYDVFSWIHYYSMKPIMIKSAFIDSKTYAHQGPAFPGWHRLGLLFLEREIQLMTGDEDFALPYYDWRGEKNCSICTNDFLGDNDAQGNLSPYSHFSYWKVICSGYDYPAVYCRDHEEHTMEKLLRKPGSDPLNSRFPSFQDVEDTLKWQNFDTSPYDETARESFRNSLEGFLNPSDGVTLERNMHNLVHMYLGGTMSQVPISCNDPMFVLHHNFIDKILETWIKKYNGAPKFYPENRQPGQRPYECATPYFPCYRNKDLLQTSRHYGYTYSNYQEFGPGDTYEGIITAATKYIFSALRHLLP</sequence>
<dbReference type="PANTHER" id="PTHR11474">
    <property type="entry name" value="TYROSINASE FAMILY MEMBER"/>
    <property type="match status" value="1"/>
</dbReference>
<dbReference type="InterPro" id="IPR008922">
    <property type="entry name" value="Di-copper_centre_dom_sf"/>
</dbReference>
<dbReference type="KEGG" id="xla:100158309"/>
<evidence type="ECO:0000259" key="6">
    <source>
        <dbReference type="PROSITE" id="PS00498"/>
    </source>
</evidence>
<evidence type="ECO:0000259" key="5">
    <source>
        <dbReference type="PROSITE" id="PS00497"/>
    </source>
</evidence>
<evidence type="ECO:0000256" key="3">
    <source>
        <dbReference type="ARBA" id="ARBA00022723"/>
    </source>
</evidence>
<feature type="domain" description="Tyrosinase copper-binding" evidence="6">
    <location>
        <begin position="462"/>
        <end position="473"/>
    </location>
</feature>
<dbReference type="GO" id="GO:0033162">
    <property type="term" value="C:melanosome membrane"/>
    <property type="evidence" value="ECO:0007669"/>
    <property type="project" value="UniProtKB-SubCell"/>
</dbReference>
<dbReference type="GO" id="GO:0004503">
    <property type="term" value="F:tyrosinase activity"/>
    <property type="evidence" value="ECO:0000318"/>
    <property type="project" value="GO_Central"/>
</dbReference>
<dbReference type="PANTHER" id="PTHR11474:SF132">
    <property type="entry name" value="TYROSINASE-LIKE"/>
    <property type="match status" value="1"/>
</dbReference>
<dbReference type="PROSITE" id="PS00498">
    <property type="entry name" value="TYROSINASE_2"/>
    <property type="match status" value="1"/>
</dbReference>
<dbReference type="Pfam" id="PF00264">
    <property type="entry name" value="Tyrosinase"/>
    <property type="match status" value="1"/>
</dbReference>
<dbReference type="GO" id="GO:0043473">
    <property type="term" value="P:pigmentation"/>
    <property type="evidence" value="ECO:0000318"/>
    <property type="project" value="GO_Central"/>
</dbReference>
<dbReference type="GO" id="GO:0042438">
    <property type="term" value="P:melanin biosynthetic process"/>
    <property type="evidence" value="ECO:0000318"/>
    <property type="project" value="GO_Central"/>
</dbReference>
<dbReference type="OrthoDB" id="6132182at2759"/>
<evidence type="ECO:0000313" key="8">
    <source>
        <dbReference type="RefSeq" id="XP_018124324.1"/>
    </source>
</evidence>
<keyword evidence="4" id="KW-0470">Melanin biosynthesis</keyword>
<reference evidence="8" key="1">
    <citation type="submission" date="2025-08" db="UniProtKB">
        <authorList>
            <consortium name="RefSeq"/>
        </authorList>
    </citation>
    <scope>IDENTIFICATION</scope>
    <source>
        <strain evidence="8">J_2021</strain>
        <tissue evidence="8">Erythrocytes</tissue>
    </source>
</reference>
<dbReference type="InterPro" id="IPR050316">
    <property type="entry name" value="Tyrosinase/Hemocyanin"/>
</dbReference>
<dbReference type="GO" id="GO:0046872">
    <property type="term" value="F:metal ion binding"/>
    <property type="evidence" value="ECO:0007669"/>
    <property type="project" value="UniProtKB-KW"/>
</dbReference>
<evidence type="ECO:0000256" key="4">
    <source>
        <dbReference type="ARBA" id="ARBA00023101"/>
    </source>
</evidence>
<organism evidence="7 8">
    <name type="scientific">Xenopus laevis</name>
    <name type="common">African clawed frog</name>
    <dbReference type="NCBI Taxonomy" id="8355"/>
    <lineage>
        <taxon>Eukaryota</taxon>
        <taxon>Metazoa</taxon>
        <taxon>Chordata</taxon>
        <taxon>Craniata</taxon>
        <taxon>Vertebrata</taxon>
        <taxon>Euteleostomi</taxon>
        <taxon>Amphibia</taxon>
        <taxon>Batrachia</taxon>
        <taxon>Anura</taxon>
        <taxon>Pipoidea</taxon>
        <taxon>Pipidae</taxon>
        <taxon>Xenopodinae</taxon>
        <taxon>Xenopus</taxon>
        <taxon>Xenopus</taxon>
    </lineage>
</organism>
<dbReference type="SUPFAM" id="SSF48056">
    <property type="entry name" value="Di-copper centre-containing domain"/>
    <property type="match status" value="1"/>
</dbReference>
<dbReference type="Proteomes" id="UP000186698">
    <property type="component" value="Chromosome 6S"/>
</dbReference>
<name>A0A8J0VPY8_XENLA</name>
<feature type="domain" description="Tyrosinase copper-binding" evidence="5">
    <location>
        <begin position="287"/>
        <end position="304"/>
    </location>
</feature>
<evidence type="ECO:0000256" key="1">
    <source>
        <dbReference type="ARBA" id="ARBA00004573"/>
    </source>
</evidence>
<gene>
    <name evidence="8" type="primary">LOC100158309</name>
</gene>
<evidence type="ECO:0000313" key="7">
    <source>
        <dbReference type="Proteomes" id="UP000186698"/>
    </source>
</evidence>
<dbReference type="PROSITE" id="PS00497">
    <property type="entry name" value="TYROSINASE_1"/>
    <property type="match status" value="1"/>
</dbReference>
<dbReference type="InterPro" id="IPR002227">
    <property type="entry name" value="Tyrosinase_Cu-bd"/>
</dbReference>
<dbReference type="RefSeq" id="XP_018124324.1">
    <property type="nucleotide sequence ID" value="XM_018268835.2"/>
</dbReference>
<comment type="subcellular location">
    <subcellularLocation>
        <location evidence="1">Melanosome membrane</location>
        <topology evidence="1">Single-pass type I membrane protein</topology>
    </subcellularLocation>
</comment>
<dbReference type="GeneID" id="100158309"/>
<protein>
    <submittedName>
        <fullName evidence="8">Tyrosinase</fullName>
    </submittedName>
</protein>
<dbReference type="AlphaFoldDB" id="A0A8J0VPY8"/>
<accession>A0A8J0VPY8</accession>
<dbReference type="Gene3D" id="1.10.1280.10">
    <property type="entry name" value="Di-copper center containing domain from catechol oxidase"/>
    <property type="match status" value="1"/>
</dbReference>
<comment type="similarity">
    <text evidence="2">Belongs to the tyrosinase family.</text>
</comment>
<dbReference type="GO" id="GO:0042470">
    <property type="term" value="C:melanosome"/>
    <property type="evidence" value="ECO:0000318"/>
    <property type="project" value="GO_Central"/>
</dbReference>
<evidence type="ECO:0000256" key="2">
    <source>
        <dbReference type="ARBA" id="ARBA00009928"/>
    </source>
</evidence>
<proteinExistence type="inferred from homology"/>
<keyword evidence="7" id="KW-1185">Reference proteome</keyword>
<keyword evidence="3" id="KW-0479">Metal-binding</keyword>